<reference evidence="3" key="2">
    <citation type="submission" date="2025-08" db="UniProtKB">
        <authorList>
            <consortium name="RefSeq"/>
        </authorList>
    </citation>
    <scope>IDENTIFICATION</scope>
    <source>
        <tissue evidence="3">Leaf</tissue>
    </source>
</reference>
<dbReference type="PROSITE" id="PS50181">
    <property type="entry name" value="FBOX"/>
    <property type="match status" value="1"/>
</dbReference>
<dbReference type="InterPro" id="IPR036047">
    <property type="entry name" value="F-box-like_dom_sf"/>
</dbReference>
<dbReference type="InterPro" id="IPR050796">
    <property type="entry name" value="SCF_F-box_component"/>
</dbReference>
<protein>
    <submittedName>
        <fullName evidence="3">F-box/kelch-repeat protein At3g17570</fullName>
    </submittedName>
</protein>
<dbReference type="SUPFAM" id="SSF81383">
    <property type="entry name" value="F-box domain"/>
    <property type="match status" value="1"/>
</dbReference>
<dbReference type="GeneID" id="108807684"/>
<feature type="domain" description="F-box" evidence="1">
    <location>
        <begin position="1"/>
        <end position="46"/>
    </location>
</feature>
<evidence type="ECO:0000313" key="2">
    <source>
        <dbReference type="Proteomes" id="UP000504610"/>
    </source>
</evidence>
<name>A0A6J0JKR7_RAPSA</name>
<dbReference type="OrthoDB" id="1867629at2759"/>
<organism evidence="2 3">
    <name type="scientific">Raphanus sativus</name>
    <name type="common">Radish</name>
    <name type="synonym">Raphanus raphanistrum var. sativus</name>
    <dbReference type="NCBI Taxonomy" id="3726"/>
    <lineage>
        <taxon>Eukaryota</taxon>
        <taxon>Viridiplantae</taxon>
        <taxon>Streptophyta</taxon>
        <taxon>Embryophyta</taxon>
        <taxon>Tracheophyta</taxon>
        <taxon>Spermatophyta</taxon>
        <taxon>Magnoliopsida</taxon>
        <taxon>eudicotyledons</taxon>
        <taxon>Gunneridae</taxon>
        <taxon>Pentapetalae</taxon>
        <taxon>rosids</taxon>
        <taxon>malvids</taxon>
        <taxon>Brassicales</taxon>
        <taxon>Brassicaceae</taxon>
        <taxon>Brassiceae</taxon>
        <taxon>Raphanus</taxon>
    </lineage>
</organism>
<dbReference type="AlphaFoldDB" id="A0A6J0JKR7"/>
<dbReference type="Pfam" id="PF00646">
    <property type="entry name" value="F-box"/>
    <property type="match status" value="1"/>
</dbReference>
<evidence type="ECO:0000313" key="3">
    <source>
        <dbReference type="RefSeq" id="XP_018435444.2"/>
    </source>
</evidence>
<dbReference type="PANTHER" id="PTHR31672:SF13">
    <property type="entry name" value="F-BOX PROTEIN CPR30-LIKE"/>
    <property type="match status" value="1"/>
</dbReference>
<proteinExistence type="predicted"/>
<evidence type="ECO:0000259" key="1">
    <source>
        <dbReference type="PROSITE" id="PS50181"/>
    </source>
</evidence>
<dbReference type="SMART" id="SM00256">
    <property type="entry name" value="FBOX"/>
    <property type="match status" value="1"/>
</dbReference>
<dbReference type="NCBIfam" id="TIGR01640">
    <property type="entry name" value="F_box_assoc_1"/>
    <property type="match status" value="1"/>
</dbReference>
<sequence>MVTPNLPWELESEMLSRVPPTSAKQLRLTCKRWYALFKDPIFIKNHLGKAGTQMILKNDDLVYSFSFGFHGYDQVIKFTGKLKRLNNSEDVKISTISHCKGLLLCTTEDDRLVVGNPCTGQTRWIQLKPSSISYAKSFRYHLGYENNNKSWESYKVLSCSHYHHKTPGGCVRQGAFEIYEFNSDSWRVTDAISGDWSFLWGVAKSLKGDSYWLDTGYEDPMNNCIQRFDFTAEKLERLSLPCQGDEHSEVLSSVREEKLALLCQYYSRNTGSFMKIWLTNTNTDEAKDFSWSEFLVVDFGMVDRPVVRSLLVDEENKKVMCCDTYYLNYDEPRTRIYIAGEDIYTQKCL</sequence>
<dbReference type="InterPro" id="IPR006527">
    <property type="entry name" value="F-box-assoc_dom_typ1"/>
</dbReference>
<dbReference type="InterPro" id="IPR001810">
    <property type="entry name" value="F-box_dom"/>
</dbReference>
<dbReference type="Pfam" id="PF07734">
    <property type="entry name" value="FBA_1"/>
    <property type="match status" value="1"/>
</dbReference>
<gene>
    <name evidence="3" type="primary">LOC108807684</name>
</gene>
<dbReference type="KEGG" id="rsz:108807684"/>
<keyword evidence="2" id="KW-1185">Reference proteome</keyword>
<reference evidence="2" key="1">
    <citation type="journal article" date="2019" name="Database">
        <title>The radish genome database (RadishGD): an integrated information resource for radish genomics.</title>
        <authorList>
            <person name="Yu H.J."/>
            <person name="Baek S."/>
            <person name="Lee Y.J."/>
            <person name="Cho A."/>
            <person name="Mun J.H."/>
        </authorList>
    </citation>
    <scope>NUCLEOTIDE SEQUENCE [LARGE SCALE GENOMIC DNA]</scope>
    <source>
        <strain evidence="2">cv. WK10039</strain>
    </source>
</reference>
<dbReference type="PANTHER" id="PTHR31672">
    <property type="entry name" value="BNACNNG10540D PROTEIN"/>
    <property type="match status" value="1"/>
</dbReference>
<accession>A0A6J0JKR7</accession>
<dbReference type="Proteomes" id="UP000504610">
    <property type="component" value="Chromosome 6"/>
</dbReference>
<dbReference type="InterPro" id="IPR017451">
    <property type="entry name" value="F-box-assoc_interact_dom"/>
</dbReference>
<dbReference type="RefSeq" id="XP_018435444.2">
    <property type="nucleotide sequence ID" value="XM_018579942.2"/>
</dbReference>